<evidence type="ECO:0000313" key="2">
    <source>
        <dbReference type="Proteomes" id="UP001444071"/>
    </source>
</evidence>
<reference evidence="1 2" key="1">
    <citation type="submission" date="2021-06" db="EMBL/GenBank/DDBJ databases">
        <authorList>
            <person name="Palmer J.M."/>
        </authorList>
    </citation>
    <scope>NUCLEOTIDE SEQUENCE [LARGE SCALE GENOMIC DNA]</scope>
    <source>
        <strain evidence="1 2">XR_2019</strain>
        <tissue evidence="1">Muscle</tissue>
    </source>
</reference>
<dbReference type="PANTHER" id="PTHR15261">
    <property type="entry name" value="THROMBOSPONDIN-TYPE LAMININ G DOMAIN AND EAR REPEAT-CONTAINING"/>
    <property type="match status" value="1"/>
</dbReference>
<dbReference type="EMBL" id="JAHRIM010095982">
    <property type="protein sequence ID" value="MEQ2278379.1"/>
    <property type="molecule type" value="Genomic_DNA"/>
</dbReference>
<comment type="caution">
    <text evidence="1">The sequence shown here is derived from an EMBL/GenBank/DDBJ whole genome shotgun (WGS) entry which is preliminary data.</text>
</comment>
<dbReference type="Proteomes" id="UP001444071">
    <property type="component" value="Unassembled WGS sequence"/>
</dbReference>
<dbReference type="PANTHER" id="PTHR15261:SF5">
    <property type="entry name" value="THROMBOSPONDIN-TYPE LAMININ G DOMAIN AND EAR REPEAT-CONTAINING PROTEIN"/>
    <property type="match status" value="1"/>
</dbReference>
<accession>A0ABV0XAI2</accession>
<name>A0ABV0XAI2_9TELE</name>
<protein>
    <submittedName>
        <fullName evidence="1">Uncharacterized protein</fullName>
    </submittedName>
</protein>
<gene>
    <name evidence="1" type="ORF">XENORESO_017335</name>
</gene>
<sequence>SSTDFLSLSKQVQSFSSTLSTRGSSFFIGSRGHWRGCFSGLLRQLVLLPGSDATPRLCPNSEPSLAELSIPQVLKSSTLQQDQHGLVYPYGGQQQPLFQEPQPSTELLNNLMAVGRKDLLCCSVHEHKEMSHPLLYQNVVERVAGIVPDDHHLTHHLLLPHSPQWH</sequence>
<feature type="non-terminal residue" evidence="1">
    <location>
        <position position="1"/>
    </location>
</feature>
<keyword evidence="2" id="KW-1185">Reference proteome</keyword>
<organism evidence="1 2">
    <name type="scientific">Xenotaenia resolanae</name>
    <dbReference type="NCBI Taxonomy" id="208358"/>
    <lineage>
        <taxon>Eukaryota</taxon>
        <taxon>Metazoa</taxon>
        <taxon>Chordata</taxon>
        <taxon>Craniata</taxon>
        <taxon>Vertebrata</taxon>
        <taxon>Euteleostomi</taxon>
        <taxon>Actinopterygii</taxon>
        <taxon>Neopterygii</taxon>
        <taxon>Teleostei</taxon>
        <taxon>Neoteleostei</taxon>
        <taxon>Acanthomorphata</taxon>
        <taxon>Ovalentaria</taxon>
        <taxon>Atherinomorphae</taxon>
        <taxon>Cyprinodontiformes</taxon>
        <taxon>Goodeidae</taxon>
        <taxon>Xenotaenia</taxon>
    </lineage>
</organism>
<evidence type="ECO:0000313" key="1">
    <source>
        <dbReference type="EMBL" id="MEQ2278379.1"/>
    </source>
</evidence>
<proteinExistence type="predicted"/>